<dbReference type="Pfam" id="PF04963">
    <property type="entry name" value="Sigma54_CBD"/>
    <property type="match status" value="1"/>
</dbReference>
<dbReference type="GO" id="GO:0001216">
    <property type="term" value="F:DNA-binding transcription activator activity"/>
    <property type="evidence" value="ECO:0007669"/>
    <property type="project" value="InterPro"/>
</dbReference>
<evidence type="ECO:0000313" key="3">
    <source>
        <dbReference type="Proteomes" id="UP000480151"/>
    </source>
</evidence>
<evidence type="ECO:0000259" key="1">
    <source>
        <dbReference type="Pfam" id="PF04963"/>
    </source>
</evidence>
<dbReference type="GO" id="GO:0016987">
    <property type="term" value="F:sigma factor activity"/>
    <property type="evidence" value="ECO:0007669"/>
    <property type="project" value="InterPro"/>
</dbReference>
<name>A0A6M1PRS8_9BACL</name>
<dbReference type="EMBL" id="JAAKGU010000015">
    <property type="protein sequence ID" value="NGM85268.1"/>
    <property type="molecule type" value="Genomic_DNA"/>
</dbReference>
<dbReference type="PANTHER" id="PTHR32248:SF4">
    <property type="entry name" value="RNA POLYMERASE SIGMA-54 FACTOR"/>
    <property type="match status" value="1"/>
</dbReference>
<sequence>MQSLEPAGVGARNVQECLLLQIGRDPDADGSAQRIVRDCFSDLERGRLPRISAQLGMTPEELKKSLRYIRALNPRPGLAYGSGAAPYVQPDAVIVRKQDGYHVVINEANCPKLSLSEYYRNMLGSDEYISAYGYLRTNLDSAEWLLRSLGKRKKTLQKVIRS</sequence>
<gene>
    <name evidence="2" type="ORF">G5B47_22965</name>
</gene>
<proteinExistence type="predicted"/>
<comment type="caution">
    <text evidence="2">The sequence shown here is derived from an EMBL/GenBank/DDBJ whole genome shotgun (WGS) entry which is preliminary data.</text>
</comment>
<dbReference type="Proteomes" id="UP000480151">
    <property type="component" value="Unassembled WGS sequence"/>
</dbReference>
<keyword evidence="3" id="KW-1185">Reference proteome</keyword>
<dbReference type="GO" id="GO:0003677">
    <property type="term" value="F:DNA binding"/>
    <property type="evidence" value="ECO:0007669"/>
    <property type="project" value="InterPro"/>
</dbReference>
<dbReference type="GO" id="GO:0006352">
    <property type="term" value="P:DNA-templated transcription initiation"/>
    <property type="evidence" value="ECO:0007669"/>
    <property type="project" value="InterPro"/>
</dbReference>
<dbReference type="InterPro" id="IPR000394">
    <property type="entry name" value="RNA_pol_sigma_54"/>
</dbReference>
<protein>
    <submittedName>
        <fullName evidence="2">RNA polymerase sigma-54 factor</fullName>
    </submittedName>
</protein>
<evidence type="ECO:0000313" key="2">
    <source>
        <dbReference type="EMBL" id="NGM85268.1"/>
    </source>
</evidence>
<feature type="non-terminal residue" evidence="2">
    <location>
        <position position="162"/>
    </location>
</feature>
<dbReference type="InterPro" id="IPR007046">
    <property type="entry name" value="RNA_pol_sigma_54_core-bd"/>
</dbReference>
<organism evidence="2 3">
    <name type="scientific">Paenibacillus apii</name>
    <dbReference type="NCBI Taxonomy" id="1850370"/>
    <lineage>
        <taxon>Bacteria</taxon>
        <taxon>Bacillati</taxon>
        <taxon>Bacillota</taxon>
        <taxon>Bacilli</taxon>
        <taxon>Bacillales</taxon>
        <taxon>Paenibacillaceae</taxon>
        <taxon>Paenibacillus</taxon>
    </lineage>
</organism>
<accession>A0A6M1PRS8</accession>
<reference evidence="2 3" key="1">
    <citation type="submission" date="2020-02" db="EMBL/GenBank/DDBJ databases">
        <authorList>
            <person name="Gao J."/>
            <person name="Sun J."/>
        </authorList>
    </citation>
    <scope>NUCLEOTIDE SEQUENCE [LARGE SCALE GENOMIC DNA]</scope>
    <source>
        <strain evidence="2 3">7124</strain>
    </source>
</reference>
<feature type="domain" description="RNA polymerase sigma factor 54 core-binding" evidence="1">
    <location>
        <begin position="1"/>
        <end position="119"/>
    </location>
</feature>
<dbReference type="PANTHER" id="PTHR32248">
    <property type="entry name" value="RNA POLYMERASE SIGMA-54 FACTOR"/>
    <property type="match status" value="1"/>
</dbReference>
<dbReference type="AlphaFoldDB" id="A0A6M1PRS8"/>